<dbReference type="RefSeq" id="XP_846407.1">
    <property type="nucleotide sequence ID" value="XM_841314.1"/>
</dbReference>
<organism evidence="2 3">
    <name type="scientific">Trypanosoma brucei brucei (strain 927/4 GUTat10.1)</name>
    <dbReference type="NCBI Taxonomy" id="185431"/>
    <lineage>
        <taxon>Eukaryota</taxon>
        <taxon>Discoba</taxon>
        <taxon>Euglenozoa</taxon>
        <taxon>Kinetoplastea</taxon>
        <taxon>Metakinetoplastina</taxon>
        <taxon>Trypanosomatida</taxon>
        <taxon>Trypanosomatidae</taxon>
        <taxon>Trypanosoma</taxon>
    </lineage>
</organism>
<dbReference type="EMBL" id="AL929603">
    <property type="protein sequence ID" value="CAD53046.1"/>
    <property type="molecule type" value="Genomic_DNA"/>
</dbReference>
<dbReference type="InParanoid" id="Q8IFH0"/>
<proteinExistence type="predicted"/>
<feature type="transmembrane region" description="Helical" evidence="1">
    <location>
        <begin position="45"/>
        <end position="65"/>
    </location>
</feature>
<evidence type="ECO:0000313" key="2">
    <source>
        <dbReference type="EMBL" id="CAD53046.1"/>
    </source>
</evidence>
<sequence>MVEMQRNVMVLIIHKFPIFLIRSPFMPLHPYIIHRELLQFLSYAFRIPYVTIQIIYIYISSYIIWTEYCLTYKLSQTYDITLFLRIIESNYFYFASLHEASEKEKKKRIKQKVM</sequence>
<dbReference type="PaxDb" id="5691-CAD53046"/>
<accession>Q8IFH0</accession>
<name>Q8IFH0_TRYB2</name>
<evidence type="ECO:0000313" key="3">
    <source>
        <dbReference type="Proteomes" id="UP000008524"/>
    </source>
</evidence>
<keyword evidence="3" id="KW-1185">Reference proteome</keyword>
<gene>
    <name evidence="2" type="ORF">TB927.1.460</name>
</gene>
<protein>
    <submittedName>
        <fullName evidence="2">Uncharacterized protein</fullName>
    </submittedName>
</protein>
<dbReference type="AlphaFoldDB" id="Q8IFH0"/>
<keyword evidence="1" id="KW-0472">Membrane</keyword>
<keyword evidence="1" id="KW-1133">Transmembrane helix</keyword>
<dbReference type="KEGG" id="tbr:TB927.1.460"/>
<feature type="transmembrane region" description="Helical" evidence="1">
    <location>
        <begin position="7"/>
        <end position="25"/>
    </location>
</feature>
<keyword evidence="1" id="KW-0812">Transmembrane</keyword>
<dbReference type="GeneID" id="3663359"/>
<reference evidence="2 3" key="1">
    <citation type="journal article" date="2003" name="Nucleic Acids Res.">
        <title>The DNA sequence of chromosome I of an African trypanosome: gene content, chromosome organisation, recombination and polymorphism.</title>
        <authorList>
            <person name="Hall N."/>
            <person name="Berriman M."/>
            <person name="Lennard N.J."/>
            <person name="Harris B.R."/>
            <person name="Hertz-Fowler C."/>
            <person name="Bart-Delabesse E.N."/>
            <person name="Gerrare C.S."/>
            <person name="Atkin R.J."/>
            <person name="Barron A.J."/>
            <person name="Bowman S."/>
            <person name="Bray-Allen S.P."/>
            <person name="Bringaud F."/>
            <person name="Clark L.N."/>
            <person name="Corton C.H."/>
            <person name="Cronin A."/>
            <person name="Davies R."/>
            <person name="Doggett J."/>
            <person name="Fraser A."/>
            <person name="Gruter E."/>
            <person name="Hall S."/>
            <person name="Harper A.D."/>
            <person name="Kay M.P."/>
            <person name="Leech V."/>
            <person name="Mayes R."/>
            <person name="Price C."/>
            <person name="Quail M.A."/>
            <person name="Rabbinowitch E."/>
            <person name="Reitter C."/>
            <person name="Rutherford K."/>
            <person name="Sasse J."/>
            <person name="Sharp S."/>
            <person name="Shownkeen R."/>
            <person name="Macleod A."/>
            <person name="Taylor S."/>
            <person name="Tweedie A."/>
            <person name="Turner C.M.R."/>
            <person name="Tait A."/>
            <person name="Gull K."/>
            <person name="Barrell B."/>
            <person name="Melville S.E."/>
        </authorList>
    </citation>
    <scope>NUCLEOTIDE SEQUENCE [LARGE SCALE GENOMIC DNA]</scope>
    <source>
        <strain evidence="2 3">927/4 GUTat10.1</strain>
    </source>
</reference>
<reference evidence="3" key="2">
    <citation type="journal article" date="2005" name="Science">
        <title>The genome of the African trypanosome Trypanosoma brucei.</title>
        <authorList>
            <person name="Berriman M."/>
            <person name="Ghedin E."/>
            <person name="Hertz-Fowler C."/>
            <person name="Blandin G."/>
            <person name="Renauld H."/>
            <person name="Bartholomeu D.C."/>
            <person name="Lennard N.J."/>
            <person name="Caler E."/>
            <person name="Hamlin N.E."/>
            <person name="Haas B."/>
            <person name="Bohme U."/>
            <person name="Hannick L."/>
            <person name="Aslett M.A."/>
            <person name="Shallom J."/>
            <person name="Marcello L."/>
            <person name="Hou L."/>
            <person name="Wickstead B."/>
            <person name="Alsmark U.C."/>
            <person name="Arrowsmith C."/>
            <person name="Atkin R.J."/>
            <person name="Barron A.J."/>
            <person name="Bringaud F."/>
            <person name="Brooks K."/>
            <person name="Carrington M."/>
            <person name="Cherevach I."/>
            <person name="Chillingworth T.J."/>
            <person name="Churcher C."/>
            <person name="Clark L.N."/>
            <person name="Corton C.H."/>
            <person name="Cronin A."/>
            <person name="Davies R.M."/>
            <person name="Doggett J."/>
            <person name="Djikeng A."/>
            <person name="Feldblyum T."/>
            <person name="Field M.C."/>
            <person name="Fraser A."/>
            <person name="Goodhead I."/>
            <person name="Hance Z."/>
            <person name="Harper D."/>
            <person name="Harris B.R."/>
            <person name="Hauser H."/>
            <person name="Hostetler J."/>
            <person name="Ivens A."/>
            <person name="Jagels K."/>
            <person name="Johnson D."/>
            <person name="Johnson J."/>
            <person name="Jones K."/>
            <person name="Kerhornou A.X."/>
            <person name="Koo H."/>
            <person name="Larke N."/>
            <person name="Landfear S."/>
            <person name="Larkin C."/>
            <person name="Leech V."/>
            <person name="Line A."/>
            <person name="Lord A."/>
            <person name="Macleod A."/>
            <person name="Mooney P.J."/>
            <person name="Moule S."/>
            <person name="Martin D.M."/>
            <person name="Morgan G.W."/>
            <person name="Mungall K."/>
            <person name="Norbertczak H."/>
            <person name="Ormond D."/>
            <person name="Pai G."/>
            <person name="Peacock C.S."/>
            <person name="Peterson J."/>
            <person name="Quail M.A."/>
            <person name="Rabbinowitsch E."/>
            <person name="Rajandream M.A."/>
            <person name="Reitter C."/>
            <person name="Salzberg S.L."/>
            <person name="Sanders M."/>
            <person name="Schobel S."/>
            <person name="Sharp S."/>
            <person name="Simmonds M."/>
            <person name="Simpson A.J."/>
            <person name="Tallon L."/>
            <person name="Turner C.M."/>
            <person name="Tait A."/>
            <person name="Tivey A.R."/>
            <person name="Van Aken S."/>
            <person name="Walker D."/>
            <person name="Wanless D."/>
            <person name="Wang S."/>
            <person name="White B."/>
            <person name="White O."/>
            <person name="Whitehead S."/>
            <person name="Woodward J."/>
            <person name="Wortman J."/>
            <person name="Adams M.D."/>
            <person name="Embley T.M."/>
            <person name="Gull K."/>
            <person name="Ullu E."/>
            <person name="Barry J.D."/>
            <person name="Fairlamb A.H."/>
            <person name="Opperdoes F."/>
            <person name="Barrell B.G."/>
            <person name="Donelson J.E."/>
            <person name="Hall N."/>
            <person name="Fraser C.M."/>
            <person name="Melville S.E."/>
            <person name="El-Sayed N.M."/>
        </authorList>
    </citation>
    <scope>NUCLEOTIDE SEQUENCE [LARGE SCALE GENOMIC DNA]</scope>
    <source>
        <strain evidence="3">927/4 GUTat10.1</strain>
    </source>
</reference>
<dbReference type="Proteomes" id="UP000008524">
    <property type="component" value="Chromosome 1"/>
</dbReference>
<evidence type="ECO:0000256" key="1">
    <source>
        <dbReference type="SAM" id="Phobius"/>
    </source>
</evidence>